<keyword evidence="2" id="KW-1003">Cell membrane</keyword>
<feature type="transmembrane region" description="Helical" evidence="6">
    <location>
        <begin position="100"/>
        <end position="122"/>
    </location>
</feature>
<organism evidence="7 8">
    <name type="scientific">Pedobacter lithocola</name>
    <dbReference type="NCBI Taxonomy" id="1908239"/>
    <lineage>
        <taxon>Bacteria</taxon>
        <taxon>Pseudomonadati</taxon>
        <taxon>Bacteroidota</taxon>
        <taxon>Sphingobacteriia</taxon>
        <taxon>Sphingobacteriales</taxon>
        <taxon>Sphingobacteriaceae</taxon>
        <taxon>Pedobacter</taxon>
    </lineage>
</organism>
<evidence type="ECO:0000256" key="5">
    <source>
        <dbReference type="ARBA" id="ARBA00023136"/>
    </source>
</evidence>
<feature type="transmembrane region" description="Helical" evidence="6">
    <location>
        <begin position="134"/>
        <end position="152"/>
    </location>
</feature>
<dbReference type="Pfam" id="PF02690">
    <property type="entry name" value="Na_Pi_cotrans"/>
    <property type="match status" value="2"/>
</dbReference>
<feature type="transmembrane region" description="Helical" evidence="6">
    <location>
        <begin position="37"/>
        <end position="56"/>
    </location>
</feature>
<sequence length="319" mass="34432">MWEIILMVLGGLGLFLFAINNLSDTLKELLGDKAKTWLGYFTKNIFTAILTGTVITTILDSSSAVIIMTIVLVNAGALTFRQSMGIVMGANIGTTFSSQLIALDIGQYSPIPIFLGLVFSLFSKSEKVSKTGKVLLYFGILFFGLYTMERAVEPLKDDPAFLTWMEKLDNPLRGTAIGALVTLVIQSSSATVGMVITLAKKGLINLGGGIAIMIGAELGTCSDTLLATIRSDRQALKTGIFHLLFNIISITVGLLIFPLFIGFIQQISGNASIEQKIANAHMIFNTAGVLIFIPLVPLFEKILNRLLPTKEKTSAFSLV</sequence>
<accession>A0ABV8PAC3</accession>
<keyword evidence="3 6" id="KW-0812">Transmembrane</keyword>
<comment type="subcellular location">
    <subcellularLocation>
        <location evidence="1">Cell membrane</location>
        <topology evidence="1">Multi-pass membrane protein</topology>
    </subcellularLocation>
</comment>
<feature type="transmembrane region" description="Helical" evidence="6">
    <location>
        <begin position="63"/>
        <end position="80"/>
    </location>
</feature>
<keyword evidence="8" id="KW-1185">Reference proteome</keyword>
<reference evidence="8" key="1">
    <citation type="journal article" date="2019" name="Int. J. Syst. Evol. Microbiol.">
        <title>The Global Catalogue of Microorganisms (GCM) 10K type strain sequencing project: providing services to taxonomists for standard genome sequencing and annotation.</title>
        <authorList>
            <consortium name="The Broad Institute Genomics Platform"/>
            <consortium name="The Broad Institute Genome Sequencing Center for Infectious Disease"/>
            <person name="Wu L."/>
            <person name="Ma J."/>
        </authorList>
    </citation>
    <scope>NUCLEOTIDE SEQUENCE [LARGE SCALE GENOMIC DNA]</scope>
    <source>
        <strain evidence="8">CCM 8691</strain>
    </source>
</reference>
<keyword evidence="4 6" id="KW-1133">Transmembrane helix</keyword>
<feature type="transmembrane region" description="Helical" evidence="6">
    <location>
        <begin position="282"/>
        <end position="299"/>
    </location>
</feature>
<dbReference type="EMBL" id="JBHSBW010000007">
    <property type="protein sequence ID" value="MFC4211076.1"/>
    <property type="molecule type" value="Genomic_DNA"/>
</dbReference>
<name>A0ABV8PAC3_9SPHI</name>
<feature type="transmembrane region" description="Helical" evidence="6">
    <location>
        <begin position="240"/>
        <end position="261"/>
    </location>
</feature>
<dbReference type="InterPro" id="IPR003841">
    <property type="entry name" value="Na/Pi_transpt"/>
</dbReference>
<protein>
    <submittedName>
        <fullName evidence="7">Na/Pi cotransporter family protein</fullName>
    </submittedName>
</protein>
<proteinExistence type="predicted"/>
<evidence type="ECO:0000256" key="4">
    <source>
        <dbReference type="ARBA" id="ARBA00022989"/>
    </source>
</evidence>
<dbReference type="PANTHER" id="PTHR10010:SF46">
    <property type="entry name" value="SODIUM-DEPENDENT PHOSPHATE TRANSPORT PROTEIN 2B"/>
    <property type="match status" value="1"/>
</dbReference>
<comment type="caution">
    <text evidence="7">The sequence shown here is derived from an EMBL/GenBank/DDBJ whole genome shotgun (WGS) entry which is preliminary data.</text>
</comment>
<feature type="transmembrane region" description="Helical" evidence="6">
    <location>
        <begin position="172"/>
        <end position="196"/>
    </location>
</feature>
<gene>
    <name evidence="7" type="ORF">ACFOWA_07785</name>
</gene>
<evidence type="ECO:0000256" key="1">
    <source>
        <dbReference type="ARBA" id="ARBA00004651"/>
    </source>
</evidence>
<evidence type="ECO:0000256" key="3">
    <source>
        <dbReference type="ARBA" id="ARBA00022692"/>
    </source>
</evidence>
<evidence type="ECO:0000256" key="6">
    <source>
        <dbReference type="SAM" id="Phobius"/>
    </source>
</evidence>
<dbReference type="Proteomes" id="UP001595789">
    <property type="component" value="Unassembled WGS sequence"/>
</dbReference>
<feature type="transmembrane region" description="Helical" evidence="6">
    <location>
        <begin position="203"/>
        <end position="220"/>
    </location>
</feature>
<evidence type="ECO:0000313" key="8">
    <source>
        <dbReference type="Proteomes" id="UP001595789"/>
    </source>
</evidence>
<dbReference type="RefSeq" id="WP_378983650.1">
    <property type="nucleotide sequence ID" value="NZ_JBHSBW010000007.1"/>
</dbReference>
<evidence type="ECO:0000256" key="2">
    <source>
        <dbReference type="ARBA" id="ARBA00022475"/>
    </source>
</evidence>
<keyword evidence="5 6" id="KW-0472">Membrane</keyword>
<evidence type="ECO:0000313" key="7">
    <source>
        <dbReference type="EMBL" id="MFC4211076.1"/>
    </source>
</evidence>
<dbReference type="PANTHER" id="PTHR10010">
    <property type="entry name" value="SOLUTE CARRIER FAMILY 34 SODIUM PHOSPHATE , MEMBER 2-RELATED"/>
    <property type="match status" value="1"/>
</dbReference>
<dbReference type="NCBIfam" id="NF037997">
    <property type="entry name" value="Na_Pi_symport"/>
    <property type="match status" value="1"/>
</dbReference>